<protein>
    <submittedName>
        <fullName evidence="7">Vesicular glutamate transporter 3</fullName>
    </submittedName>
</protein>
<evidence type="ECO:0000256" key="4">
    <source>
        <dbReference type="ARBA" id="ARBA00023136"/>
    </source>
</evidence>
<dbReference type="SUPFAM" id="SSF103473">
    <property type="entry name" value="MFS general substrate transporter"/>
    <property type="match status" value="1"/>
</dbReference>
<evidence type="ECO:0000313" key="7">
    <source>
        <dbReference type="EMBL" id="MDE52390.1"/>
    </source>
</evidence>
<evidence type="ECO:0000256" key="6">
    <source>
        <dbReference type="SAM" id="Phobius"/>
    </source>
</evidence>
<evidence type="ECO:0000256" key="3">
    <source>
        <dbReference type="ARBA" id="ARBA00022989"/>
    </source>
</evidence>
<evidence type="ECO:0000256" key="5">
    <source>
        <dbReference type="SAM" id="MobiDB-lite"/>
    </source>
</evidence>
<dbReference type="PANTHER" id="PTHR11662:SF399">
    <property type="entry name" value="FI19708P1-RELATED"/>
    <property type="match status" value="1"/>
</dbReference>
<organism evidence="7">
    <name type="scientific">Aceria tosichella</name>
    <name type="common">wheat curl mite</name>
    <dbReference type="NCBI Taxonomy" id="561515"/>
    <lineage>
        <taxon>Eukaryota</taxon>
        <taxon>Metazoa</taxon>
        <taxon>Ecdysozoa</taxon>
        <taxon>Arthropoda</taxon>
        <taxon>Chelicerata</taxon>
        <taxon>Arachnida</taxon>
        <taxon>Acari</taxon>
        <taxon>Acariformes</taxon>
        <taxon>Trombidiformes</taxon>
        <taxon>Prostigmata</taxon>
        <taxon>Eupodina</taxon>
        <taxon>Eriophyoidea</taxon>
        <taxon>Eriophyidae</taxon>
        <taxon>Eriophyinae</taxon>
        <taxon>Aceriini</taxon>
        <taxon>Aceria</taxon>
    </lineage>
</organism>
<proteinExistence type="predicted"/>
<evidence type="ECO:0000256" key="2">
    <source>
        <dbReference type="ARBA" id="ARBA00022692"/>
    </source>
</evidence>
<dbReference type="InterPro" id="IPR011701">
    <property type="entry name" value="MFS"/>
</dbReference>
<keyword evidence="4 6" id="KW-0472">Membrane</keyword>
<evidence type="ECO:0000256" key="1">
    <source>
        <dbReference type="ARBA" id="ARBA00004141"/>
    </source>
</evidence>
<name>A0A6G1SR80_9ACAR</name>
<feature type="transmembrane region" description="Helical" evidence="6">
    <location>
        <begin position="213"/>
        <end position="233"/>
    </location>
</feature>
<feature type="transmembrane region" description="Helical" evidence="6">
    <location>
        <begin position="91"/>
        <end position="112"/>
    </location>
</feature>
<feature type="transmembrane region" description="Helical" evidence="6">
    <location>
        <begin position="506"/>
        <end position="528"/>
    </location>
</feature>
<feature type="transmembrane region" description="Helical" evidence="6">
    <location>
        <begin position="540"/>
        <end position="562"/>
    </location>
</feature>
<dbReference type="EMBL" id="GGYP01007619">
    <property type="protein sequence ID" value="MDE52390.1"/>
    <property type="molecule type" value="Transcribed_RNA"/>
</dbReference>
<sequence length="635" mass="71758">MAANNEQRNTNKQNPETESIISRCGSISGDAFVSIRSRRNCPPNRTPHKLDRLAQNLKEYHSQTNLQPDNSSCCEAQEASRRARINTCFHHYRFVIAMLGGLSVGVMLFLRYGMTIAILRMVNQTHLYLEEHPNNTMQDFLDEGYVPGGEFLWNNEMIAIILGWYMFSYTLPQTLAAKWTVAMGCRFAMPLSLIVCAISCLLTPTAAYMGWKWVVACRLVNGLGAAGLLPGMLKLLEDWMRYDELSSGLSTAQFLVACMTAVCPLISGYLTAIHWSEAFYAPSYATLVFCVLWIVLVSNKPHTNWLISERELKHLCECDLPDDTITKSITATADNNSSTEKQPKDDLEKGQVTMADSEYDYKPDSWVQILKLRQFYAYLVIWMINCSSYTGFTFILPAYMRQFLKIRISENGFYCFIIQLGFLFAVSWPHQLLRLLTSKFGLSITRARIYSQCLCSFMMAATWIYVGTYHQYQLPLLFLNRCFVATDVIVTGSVMSNFAKAGLSSLAFAMINTIGNLSITGSSTAIGWLLDYTGSSRLGWQIIFCGLAAAQVVMFLTFALFIDSDPIRFKNKSKKQMEESIKSTQVDTGSVFAIEPYRRESTVLDSKPQHNFDESKDSNNNNNFKNLVESTHGKQ</sequence>
<feature type="transmembrane region" description="Helical" evidence="6">
    <location>
        <begin position="375"/>
        <end position="399"/>
    </location>
</feature>
<dbReference type="InterPro" id="IPR050382">
    <property type="entry name" value="MFS_Na/Anion_cotransporter"/>
</dbReference>
<dbReference type="AlphaFoldDB" id="A0A6G1SR80"/>
<comment type="subcellular location">
    <subcellularLocation>
        <location evidence="1">Membrane</location>
        <topology evidence="1">Multi-pass membrane protein</topology>
    </subcellularLocation>
</comment>
<dbReference type="Pfam" id="PF07690">
    <property type="entry name" value="MFS_1"/>
    <property type="match status" value="1"/>
</dbReference>
<feature type="transmembrane region" description="Helical" evidence="6">
    <location>
        <begin position="411"/>
        <end position="428"/>
    </location>
</feature>
<keyword evidence="2 6" id="KW-0812">Transmembrane</keyword>
<dbReference type="Gene3D" id="1.20.1250.20">
    <property type="entry name" value="MFS general substrate transporter like domains"/>
    <property type="match status" value="2"/>
</dbReference>
<reference evidence="7" key="1">
    <citation type="submission" date="2018-10" db="EMBL/GenBank/DDBJ databases">
        <title>Transcriptome assembly of Aceria tosichella (Wheat curl mite) Type 2.</title>
        <authorList>
            <person name="Scully E.D."/>
            <person name="Geib S.M."/>
            <person name="Palmer N.A."/>
            <person name="Gupta A.K."/>
            <person name="Sarath G."/>
            <person name="Tatineni S."/>
        </authorList>
    </citation>
    <scope>NUCLEOTIDE SEQUENCE</scope>
    <source>
        <strain evidence="7">LincolnNE</strain>
    </source>
</reference>
<dbReference type="GO" id="GO:0022857">
    <property type="term" value="F:transmembrane transporter activity"/>
    <property type="evidence" value="ECO:0007669"/>
    <property type="project" value="InterPro"/>
</dbReference>
<dbReference type="InterPro" id="IPR036259">
    <property type="entry name" value="MFS_trans_sf"/>
</dbReference>
<dbReference type="GO" id="GO:0016020">
    <property type="term" value="C:membrane"/>
    <property type="evidence" value="ECO:0007669"/>
    <property type="project" value="UniProtKB-SubCell"/>
</dbReference>
<keyword evidence="3 6" id="KW-1133">Transmembrane helix</keyword>
<feature type="transmembrane region" description="Helical" evidence="6">
    <location>
        <begin position="254"/>
        <end position="273"/>
    </location>
</feature>
<feature type="transmembrane region" description="Helical" evidence="6">
    <location>
        <begin position="187"/>
        <end position="207"/>
    </location>
</feature>
<gene>
    <name evidence="7" type="primary">slc17a8_1</name>
    <name evidence="7" type="ORF">g.14630</name>
</gene>
<feature type="region of interest" description="Disordered" evidence="5">
    <location>
        <begin position="601"/>
        <end position="635"/>
    </location>
</feature>
<dbReference type="PANTHER" id="PTHR11662">
    <property type="entry name" value="SOLUTE CARRIER FAMILY 17"/>
    <property type="match status" value="1"/>
</dbReference>
<accession>A0A6G1SR80</accession>
<feature type="transmembrane region" description="Helical" evidence="6">
    <location>
        <begin position="279"/>
        <end position="297"/>
    </location>
</feature>
<feature type="transmembrane region" description="Helical" evidence="6">
    <location>
        <begin position="449"/>
        <end position="466"/>
    </location>
</feature>
<feature type="compositionally biased region" description="Basic and acidic residues" evidence="5">
    <location>
        <begin position="601"/>
        <end position="617"/>
    </location>
</feature>